<dbReference type="RefSeq" id="WP_130539870.1">
    <property type="nucleotide sequence ID" value="NZ_CP042431.1"/>
</dbReference>
<keyword evidence="1" id="KW-0732">Signal</keyword>
<sequence>MHRTLWILMLCICAGSKVMSQTTPNLPAFTCSGTPLTSNTSINSGDYYVSASGGNFSNVSLNGGRLIICGNATFSNFNFNNGQLIINNGATVTINSQFNMGGSMQLINYGNLTLGTNAFLGGMIYNHNGASLTVAGSTSHLNGGMFYNNGAMNFVNVTVNSGTMQMGSGSQFHARTIFNNPTDFITVPVGSACLSFDVSLGGNGRITNTANLKIQQKTGASSPSSSITGPAPVTSNSAGCATSLPLTLTSFTGSRKGDQAELAWSTSYEEQVRSFFIEQSSNGRDYAAVKEVPANNRPSVYRSIVALPNNSWFRLRMVDIDGTTTYSPIVMVQQLTTGFQLALQSNPVRGSNTAVVISTQQAQQGNIMVIDNSGRMVRRTPVTVQKGDNRVAMDLSGVNNGQYFLYFQGSQDRSQTVSLIKM</sequence>
<dbReference type="InterPro" id="IPR012332">
    <property type="entry name" value="Autotransporter_pectin_lyase_C"/>
</dbReference>
<name>A0A4Q7N336_9BACT</name>
<dbReference type="AlphaFoldDB" id="A0A4Q7N336"/>
<dbReference type="NCBIfam" id="TIGR04183">
    <property type="entry name" value="Por_Secre_tail"/>
    <property type="match status" value="1"/>
</dbReference>
<evidence type="ECO:0000313" key="2">
    <source>
        <dbReference type="EMBL" id="RZS75504.1"/>
    </source>
</evidence>
<comment type="caution">
    <text evidence="2">The sequence shown here is derived from an EMBL/GenBank/DDBJ whole genome shotgun (WGS) entry which is preliminary data.</text>
</comment>
<feature type="chain" id="PRO_5021005042" evidence="1">
    <location>
        <begin position="21"/>
        <end position="422"/>
    </location>
</feature>
<accession>A0A4Q7N336</accession>
<proteinExistence type="predicted"/>
<organism evidence="2 3">
    <name type="scientific">Pseudobacter ginsenosidimutans</name>
    <dbReference type="NCBI Taxonomy" id="661488"/>
    <lineage>
        <taxon>Bacteria</taxon>
        <taxon>Pseudomonadati</taxon>
        <taxon>Bacteroidota</taxon>
        <taxon>Chitinophagia</taxon>
        <taxon>Chitinophagales</taxon>
        <taxon>Chitinophagaceae</taxon>
        <taxon>Pseudobacter</taxon>
    </lineage>
</organism>
<dbReference type="Proteomes" id="UP000293874">
    <property type="component" value="Unassembled WGS sequence"/>
</dbReference>
<dbReference type="OrthoDB" id="9805017at2"/>
<feature type="signal peptide" evidence="1">
    <location>
        <begin position="1"/>
        <end position="20"/>
    </location>
</feature>
<protein>
    <submittedName>
        <fullName evidence="2">Putative secreted protein (Por secretion system target)</fullName>
    </submittedName>
</protein>
<dbReference type="InterPro" id="IPR026444">
    <property type="entry name" value="Secre_tail"/>
</dbReference>
<keyword evidence="3" id="KW-1185">Reference proteome</keyword>
<dbReference type="Gene3D" id="2.160.20.20">
    <property type="match status" value="1"/>
</dbReference>
<gene>
    <name evidence="2" type="ORF">EV199_1372</name>
</gene>
<reference evidence="2 3" key="1">
    <citation type="submission" date="2019-02" db="EMBL/GenBank/DDBJ databases">
        <title>Genomic Encyclopedia of Type Strains, Phase IV (KMG-IV): sequencing the most valuable type-strain genomes for metagenomic binning, comparative biology and taxonomic classification.</title>
        <authorList>
            <person name="Goeker M."/>
        </authorList>
    </citation>
    <scope>NUCLEOTIDE SEQUENCE [LARGE SCALE GENOMIC DNA]</scope>
    <source>
        <strain evidence="2 3">DSM 18116</strain>
    </source>
</reference>
<evidence type="ECO:0000256" key="1">
    <source>
        <dbReference type="SAM" id="SignalP"/>
    </source>
</evidence>
<dbReference type="EMBL" id="SGXA01000001">
    <property type="protein sequence ID" value="RZS75504.1"/>
    <property type="molecule type" value="Genomic_DNA"/>
</dbReference>
<evidence type="ECO:0000313" key="3">
    <source>
        <dbReference type="Proteomes" id="UP000293874"/>
    </source>
</evidence>